<keyword evidence="3" id="KW-1185">Reference proteome</keyword>
<feature type="domain" description="PIN" evidence="1">
    <location>
        <begin position="5"/>
        <end position="125"/>
    </location>
</feature>
<dbReference type="Gene3D" id="3.40.50.1010">
    <property type="entry name" value="5'-nuclease"/>
    <property type="match status" value="1"/>
</dbReference>
<protein>
    <submittedName>
        <fullName evidence="2">Type II toxin-antitoxin system VapC family toxin</fullName>
    </submittedName>
</protein>
<evidence type="ECO:0000313" key="3">
    <source>
        <dbReference type="Proteomes" id="UP001595846"/>
    </source>
</evidence>
<dbReference type="Pfam" id="PF01850">
    <property type="entry name" value="PIN"/>
    <property type="match status" value="1"/>
</dbReference>
<dbReference type="SUPFAM" id="SSF88723">
    <property type="entry name" value="PIN domain-like"/>
    <property type="match status" value="1"/>
</dbReference>
<sequence length="135" mass="15107">MTRKLLDTTFLIHHWGGHDDVATYLESQPAETTFWTTTLNLKEIAVGRHLVDQFDAAEIRRQFEWIQTVPITESVAWETAALEAPLYADETTQRDRINSLSIDALVAGAAAELDATVVTQNVDDFETLGVPVESY</sequence>
<evidence type="ECO:0000313" key="2">
    <source>
        <dbReference type="EMBL" id="MFC3959514.1"/>
    </source>
</evidence>
<comment type="caution">
    <text evidence="2">The sequence shown here is derived from an EMBL/GenBank/DDBJ whole genome shotgun (WGS) entry which is preliminary data.</text>
</comment>
<organism evidence="2 3">
    <name type="scientific">Halovivax cerinus</name>
    <dbReference type="NCBI Taxonomy" id="1487865"/>
    <lineage>
        <taxon>Archaea</taxon>
        <taxon>Methanobacteriati</taxon>
        <taxon>Methanobacteriota</taxon>
        <taxon>Stenosarchaea group</taxon>
        <taxon>Halobacteria</taxon>
        <taxon>Halobacteriales</taxon>
        <taxon>Natrialbaceae</taxon>
        <taxon>Halovivax</taxon>
    </lineage>
</organism>
<dbReference type="EMBL" id="JBHSAQ010000013">
    <property type="protein sequence ID" value="MFC3959514.1"/>
    <property type="molecule type" value="Genomic_DNA"/>
</dbReference>
<gene>
    <name evidence="2" type="ORF">ACFOUR_14210</name>
</gene>
<dbReference type="RefSeq" id="WP_256533026.1">
    <property type="nucleotide sequence ID" value="NZ_CP101824.1"/>
</dbReference>
<dbReference type="InterPro" id="IPR002716">
    <property type="entry name" value="PIN_dom"/>
</dbReference>
<accession>A0ABD5NR11</accession>
<reference evidence="2 3" key="1">
    <citation type="journal article" date="2019" name="Int. J. Syst. Evol. Microbiol.">
        <title>The Global Catalogue of Microorganisms (GCM) 10K type strain sequencing project: providing services to taxonomists for standard genome sequencing and annotation.</title>
        <authorList>
            <consortium name="The Broad Institute Genomics Platform"/>
            <consortium name="The Broad Institute Genome Sequencing Center for Infectious Disease"/>
            <person name="Wu L."/>
            <person name="Ma J."/>
        </authorList>
    </citation>
    <scope>NUCLEOTIDE SEQUENCE [LARGE SCALE GENOMIC DNA]</scope>
    <source>
        <strain evidence="2 3">IBRC-M 10256</strain>
    </source>
</reference>
<proteinExistence type="predicted"/>
<dbReference type="InterPro" id="IPR029060">
    <property type="entry name" value="PIN-like_dom_sf"/>
</dbReference>
<dbReference type="Proteomes" id="UP001595846">
    <property type="component" value="Unassembled WGS sequence"/>
</dbReference>
<evidence type="ECO:0000259" key="1">
    <source>
        <dbReference type="Pfam" id="PF01850"/>
    </source>
</evidence>
<dbReference type="GeneID" id="73902137"/>
<name>A0ABD5NR11_9EURY</name>
<dbReference type="AlphaFoldDB" id="A0ABD5NR11"/>